<dbReference type="OrthoDB" id="7850882at2"/>
<feature type="signal peptide" evidence="2">
    <location>
        <begin position="1"/>
        <end position="27"/>
    </location>
</feature>
<evidence type="ECO:0000313" key="3">
    <source>
        <dbReference type="EMBL" id="KIZ44946.1"/>
    </source>
</evidence>
<dbReference type="PATRIC" id="fig|1076.23.peg.1086"/>
<name>A0A0D7EWD0_RHOPL</name>
<dbReference type="EMBL" id="JXXE01000173">
    <property type="protein sequence ID" value="KIZ44946.1"/>
    <property type="molecule type" value="Genomic_DNA"/>
</dbReference>
<dbReference type="RefSeq" id="WP_044408825.1">
    <property type="nucleotide sequence ID" value="NZ_JXXE01000173.1"/>
</dbReference>
<reference evidence="3 4" key="1">
    <citation type="submission" date="2014-11" db="EMBL/GenBank/DDBJ databases">
        <title>Genomics and ecophysiology of heterotrophic nitrogen fixing bacteria isolated from estuarine surface water.</title>
        <authorList>
            <person name="Bentzon-Tilia M."/>
            <person name="Severin I."/>
            <person name="Hansen L.H."/>
            <person name="Riemann L."/>
        </authorList>
    </citation>
    <scope>NUCLEOTIDE SEQUENCE [LARGE SCALE GENOMIC DNA]</scope>
    <source>
        <strain evidence="3 4">BAL398</strain>
    </source>
</reference>
<dbReference type="AlphaFoldDB" id="A0A0D7EWD0"/>
<proteinExistence type="predicted"/>
<gene>
    <name evidence="3" type="ORF">OO17_08855</name>
</gene>
<protein>
    <recommendedName>
        <fullName evidence="5">DUF2865 domain-containing protein</fullName>
    </recommendedName>
</protein>
<keyword evidence="2" id="KW-0732">Signal</keyword>
<feature type="region of interest" description="Disordered" evidence="1">
    <location>
        <begin position="49"/>
        <end position="77"/>
    </location>
</feature>
<accession>A0A0D7EWD0</accession>
<evidence type="ECO:0000256" key="1">
    <source>
        <dbReference type="SAM" id="MobiDB-lite"/>
    </source>
</evidence>
<evidence type="ECO:0008006" key="5">
    <source>
        <dbReference type="Google" id="ProtNLM"/>
    </source>
</evidence>
<evidence type="ECO:0000313" key="4">
    <source>
        <dbReference type="Proteomes" id="UP000032515"/>
    </source>
</evidence>
<feature type="chain" id="PRO_5002320045" description="DUF2865 domain-containing protein" evidence="2">
    <location>
        <begin position="28"/>
        <end position="224"/>
    </location>
</feature>
<sequence length="224" mass="23778">MSSSSRIGWCAAAAVLLVAGASQSAHAEDFFSALFGGLVAPQHDYAPSPMRPMSYGGESDISPDRPGSDRAVSTPRRSYSGGTQAYCVRSCDGRYFPLAATGGQSKAETCNSFCPASETNVIYGGGTIDNAVTKSGKRYSELPNAFKYRSEIVAGCTCNGKNQFGLAKIKIEDDPTVRKGDLVAEHDGLMVAQGSTRDDRELKLSRASAAVRSRYQHIPVMASD</sequence>
<evidence type="ECO:0000256" key="2">
    <source>
        <dbReference type="SAM" id="SignalP"/>
    </source>
</evidence>
<dbReference type="Pfam" id="PF11064">
    <property type="entry name" value="DUF2865"/>
    <property type="match status" value="1"/>
</dbReference>
<dbReference type="Proteomes" id="UP000032515">
    <property type="component" value="Unassembled WGS sequence"/>
</dbReference>
<organism evidence="3 4">
    <name type="scientific">Rhodopseudomonas palustris</name>
    <dbReference type="NCBI Taxonomy" id="1076"/>
    <lineage>
        <taxon>Bacteria</taxon>
        <taxon>Pseudomonadati</taxon>
        <taxon>Pseudomonadota</taxon>
        <taxon>Alphaproteobacteria</taxon>
        <taxon>Hyphomicrobiales</taxon>
        <taxon>Nitrobacteraceae</taxon>
        <taxon>Rhodopseudomonas</taxon>
    </lineage>
</organism>
<dbReference type="InterPro" id="IPR021293">
    <property type="entry name" value="DUF2865"/>
</dbReference>
<comment type="caution">
    <text evidence="3">The sequence shown here is derived from an EMBL/GenBank/DDBJ whole genome shotgun (WGS) entry which is preliminary data.</text>
</comment>